<dbReference type="OrthoDB" id="5239396at2759"/>
<gene>
    <name evidence="1" type="ORF">FLAG1_02839</name>
</gene>
<protein>
    <submittedName>
        <fullName evidence="1">Uncharacterized protein</fullName>
    </submittedName>
</protein>
<dbReference type="AlphaFoldDB" id="A0A0M9F247"/>
<evidence type="ECO:0000313" key="1">
    <source>
        <dbReference type="EMBL" id="KPA44226.1"/>
    </source>
</evidence>
<organism evidence="1 2">
    <name type="scientific">Fusarium langsethiae</name>
    <dbReference type="NCBI Taxonomy" id="179993"/>
    <lineage>
        <taxon>Eukaryota</taxon>
        <taxon>Fungi</taxon>
        <taxon>Dikarya</taxon>
        <taxon>Ascomycota</taxon>
        <taxon>Pezizomycotina</taxon>
        <taxon>Sordariomycetes</taxon>
        <taxon>Hypocreomycetidae</taxon>
        <taxon>Hypocreales</taxon>
        <taxon>Nectriaceae</taxon>
        <taxon>Fusarium</taxon>
    </lineage>
</organism>
<dbReference type="Proteomes" id="UP000037904">
    <property type="component" value="Unassembled WGS sequence"/>
</dbReference>
<dbReference type="EMBL" id="JXCE01000029">
    <property type="protein sequence ID" value="KPA44226.1"/>
    <property type="molecule type" value="Genomic_DNA"/>
</dbReference>
<keyword evidence="2" id="KW-1185">Reference proteome</keyword>
<proteinExistence type="predicted"/>
<name>A0A0M9F247_FUSLA</name>
<sequence>MVACTYRNASSYAPVFPSPLNPTTHGPENKYGAVRIARRRRSRAGRRGPPGSHTLTQRFLRVKAADAWRGHVLSAQVTQYEYAEAAAMGVIRQTKNRNCCPSTMPGLKNFGLNFSLSDAHRIASRISLPDLSCLKTRRMLLAMGLVGLLPALKVRDALRAAESL</sequence>
<accession>A0A0M9F247</accession>
<reference evidence="1 2" key="1">
    <citation type="submission" date="2015-04" db="EMBL/GenBank/DDBJ databases">
        <title>The draft genome sequence of Fusarium langsethiae, a T-2/HT-2 mycotoxin producer.</title>
        <authorList>
            <person name="Lysoe E."/>
            <person name="Divon H.H."/>
            <person name="Terzi V."/>
            <person name="Orru L."/>
            <person name="Lamontanara A."/>
            <person name="Kolseth A.-K."/>
            <person name="Frandsen R.J."/>
            <person name="Nielsen K."/>
            <person name="Thrane U."/>
        </authorList>
    </citation>
    <scope>NUCLEOTIDE SEQUENCE [LARGE SCALE GENOMIC DNA]</scope>
    <source>
        <strain evidence="1 2">Fl201059</strain>
    </source>
</reference>
<comment type="caution">
    <text evidence="1">The sequence shown here is derived from an EMBL/GenBank/DDBJ whole genome shotgun (WGS) entry which is preliminary data.</text>
</comment>
<evidence type="ECO:0000313" key="2">
    <source>
        <dbReference type="Proteomes" id="UP000037904"/>
    </source>
</evidence>